<dbReference type="AlphaFoldDB" id="A0A6J4K279"/>
<accession>A0A6J4K279</accession>
<proteinExistence type="inferred from homology"/>
<dbReference type="EMBL" id="CADCTV010000001">
    <property type="protein sequence ID" value="CAA9293833.1"/>
    <property type="molecule type" value="Genomic_DNA"/>
</dbReference>
<evidence type="ECO:0000313" key="3">
    <source>
        <dbReference type="EMBL" id="CAA9293833.1"/>
    </source>
</evidence>
<evidence type="ECO:0000259" key="2">
    <source>
        <dbReference type="Pfam" id="PF02657"/>
    </source>
</evidence>
<dbReference type="PANTHER" id="PTHR43597">
    <property type="entry name" value="SULFUR ACCEPTOR PROTEIN CSDE"/>
    <property type="match status" value="1"/>
</dbReference>
<name>A0A6J4K279_9BACT</name>
<comment type="similarity">
    <text evidence="1">Belongs to the SufE family.</text>
</comment>
<feature type="domain" description="Fe-S metabolism associated" evidence="2">
    <location>
        <begin position="24"/>
        <end position="140"/>
    </location>
</feature>
<dbReference type="Pfam" id="PF02657">
    <property type="entry name" value="SufE"/>
    <property type="match status" value="1"/>
</dbReference>
<reference evidence="3" key="1">
    <citation type="submission" date="2020-02" db="EMBL/GenBank/DDBJ databases">
        <authorList>
            <person name="Meier V. D."/>
        </authorList>
    </citation>
    <scope>NUCLEOTIDE SEQUENCE</scope>
    <source>
        <strain evidence="3">AVDCRST_MAG89</strain>
    </source>
</reference>
<evidence type="ECO:0000256" key="1">
    <source>
        <dbReference type="ARBA" id="ARBA00010282"/>
    </source>
</evidence>
<dbReference type="PANTHER" id="PTHR43597:SF5">
    <property type="entry name" value="SUFE-LIKE PROTEIN 2, CHLOROPLASTIC"/>
    <property type="match status" value="1"/>
</dbReference>
<dbReference type="SUPFAM" id="SSF82649">
    <property type="entry name" value="SufE/NifU"/>
    <property type="match status" value="1"/>
</dbReference>
<gene>
    <name evidence="3" type="ORF">AVDCRST_MAG89-3</name>
</gene>
<dbReference type="InterPro" id="IPR003808">
    <property type="entry name" value="Fe-S_metab-assoc_dom"/>
</dbReference>
<organism evidence="3">
    <name type="scientific">uncultured Gemmatimonadota bacterium</name>
    <dbReference type="NCBI Taxonomy" id="203437"/>
    <lineage>
        <taxon>Bacteria</taxon>
        <taxon>Pseudomonadati</taxon>
        <taxon>Gemmatimonadota</taxon>
        <taxon>environmental samples</taxon>
    </lineage>
</organism>
<protein>
    <recommendedName>
        <fullName evidence="2">Fe-S metabolism associated domain-containing protein</fullName>
    </recommendedName>
</protein>
<sequence length="148" mass="15955">MSDATKETGVPPGIEKILRRFATLTPDLTRQALVQYANKLPPLPERFQGLDPAQYRVTECQTPVAIFPEVVDGKMHFYADVPQGAPTIRALLAMLFDALNGQPPETTLAIPADFVPQVMGKIGLATREAGLSAMVARLKRAAREAAAG</sequence>
<dbReference type="Gene3D" id="3.90.1010.10">
    <property type="match status" value="1"/>
</dbReference>